<protein>
    <recommendedName>
        <fullName evidence="3">PIG-L family deacetylase</fullName>
    </recommendedName>
</protein>
<dbReference type="InterPro" id="IPR003737">
    <property type="entry name" value="GlcNAc_PI_deacetylase-related"/>
</dbReference>
<gene>
    <name evidence="1" type="ORF">DQG23_38395</name>
</gene>
<sequence length="228" mass="26119">MMFDSGQEKVLIYVPHADDEVLGCGGLIEKACRLNNRVKVVLAAVGNLKFHHAEQIITAETRKKELTAALQLLGCNDFEVMYDDKESFLDTVPQNEIVSKIDKTLTEYKPTMVLIPYPSFHQDHQALFKACIAGLRPSPNRNIKLIAMYEYPFIVWQYPRIHDAGELYLDISETVDKKVAAFQKHDSQLREDASLISPHNVKRWAEMRGMEIGVRYAEKYHLLRATIL</sequence>
<dbReference type="PANTHER" id="PTHR12993">
    <property type="entry name" value="N-ACETYLGLUCOSAMINYL-PHOSPHATIDYLINOSITOL DE-N-ACETYLASE-RELATED"/>
    <property type="match status" value="1"/>
</dbReference>
<dbReference type="Proteomes" id="UP000250369">
    <property type="component" value="Unassembled WGS sequence"/>
</dbReference>
<evidence type="ECO:0008006" key="3">
    <source>
        <dbReference type="Google" id="ProtNLM"/>
    </source>
</evidence>
<dbReference type="Gene3D" id="3.40.50.10320">
    <property type="entry name" value="LmbE-like"/>
    <property type="match status" value="1"/>
</dbReference>
<keyword evidence="2" id="KW-1185">Reference proteome</keyword>
<dbReference type="Pfam" id="PF02585">
    <property type="entry name" value="PIG-L"/>
    <property type="match status" value="1"/>
</dbReference>
<accession>A0A329LSK4</accession>
<dbReference type="PANTHER" id="PTHR12993:SF11">
    <property type="entry name" value="N-ACETYLGLUCOSAMINYL-PHOSPHATIDYLINOSITOL DE-N-ACETYLASE"/>
    <property type="match status" value="1"/>
</dbReference>
<dbReference type="AlphaFoldDB" id="A0A329LSK4"/>
<name>A0A329LSK4_9BACL</name>
<evidence type="ECO:0000313" key="1">
    <source>
        <dbReference type="EMBL" id="RAV10122.1"/>
    </source>
</evidence>
<comment type="caution">
    <text evidence="1">The sequence shown here is derived from an EMBL/GenBank/DDBJ whole genome shotgun (WGS) entry which is preliminary data.</text>
</comment>
<proteinExistence type="predicted"/>
<reference evidence="1 2" key="1">
    <citation type="journal article" date="2009" name="Int. J. Syst. Evol. Microbiol.">
        <title>Paenibacillus contaminans sp. nov., isolated from a contaminated laboratory plate.</title>
        <authorList>
            <person name="Chou J.H."/>
            <person name="Lee J.H."/>
            <person name="Lin M.C."/>
            <person name="Chang P.S."/>
            <person name="Arun A.B."/>
            <person name="Young C.C."/>
            <person name="Chen W.M."/>
        </authorList>
    </citation>
    <scope>NUCLEOTIDE SEQUENCE [LARGE SCALE GENOMIC DNA]</scope>
    <source>
        <strain evidence="1 2">CKOBP-6</strain>
    </source>
</reference>
<dbReference type="EMBL" id="QMFB01000045">
    <property type="protein sequence ID" value="RAV10122.1"/>
    <property type="molecule type" value="Genomic_DNA"/>
</dbReference>
<dbReference type="RefSeq" id="WP_113036338.1">
    <property type="nucleotide sequence ID" value="NZ_QMFB01000045.1"/>
</dbReference>
<evidence type="ECO:0000313" key="2">
    <source>
        <dbReference type="Proteomes" id="UP000250369"/>
    </source>
</evidence>
<dbReference type="InterPro" id="IPR024078">
    <property type="entry name" value="LmbE-like_dom_sf"/>
</dbReference>
<organism evidence="1 2">
    <name type="scientific">Paenibacillus contaminans</name>
    <dbReference type="NCBI Taxonomy" id="450362"/>
    <lineage>
        <taxon>Bacteria</taxon>
        <taxon>Bacillati</taxon>
        <taxon>Bacillota</taxon>
        <taxon>Bacilli</taxon>
        <taxon>Bacillales</taxon>
        <taxon>Paenibacillaceae</taxon>
        <taxon>Paenibacillus</taxon>
    </lineage>
</organism>
<dbReference type="SUPFAM" id="SSF102588">
    <property type="entry name" value="LmbE-like"/>
    <property type="match status" value="1"/>
</dbReference>
<dbReference type="OrthoDB" id="9790023at2"/>
<dbReference type="GO" id="GO:0016811">
    <property type="term" value="F:hydrolase activity, acting on carbon-nitrogen (but not peptide) bonds, in linear amides"/>
    <property type="evidence" value="ECO:0007669"/>
    <property type="project" value="TreeGrafter"/>
</dbReference>